<feature type="transmembrane region" description="Helical" evidence="1">
    <location>
        <begin position="27"/>
        <end position="51"/>
    </location>
</feature>
<keyword evidence="1" id="KW-1133">Transmembrane helix</keyword>
<dbReference type="EMBL" id="QGDQ01000049">
    <property type="protein sequence ID" value="PWJ46281.1"/>
    <property type="molecule type" value="Genomic_DNA"/>
</dbReference>
<evidence type="ECO:0000313" key="2">
    <source>
        <dbReference type="EMBL" id="PWJ46281.1"/>
    </source>
</evidence>
<proteinExistence type="predicted"/>
<gene>
    <name evidence="2" type="ORF">BXY45_14917</name>
</gene>
<evidence type="ECO:0000313" key="3">
    <source>
        <dbReference type="Proteomes" id="UP000245469"/>
    </source>
</evidence>
<dbReference type="Proteomes" id="UP000245469">
    <property type="component" value="Unassembled WGS sequence"/>
</dbReference>
<evidence type="ECO:0000256" key="1">
    <source>
        <dbReference type="SAM" id="Phobius"/>
    </source>
</evidence>
<sequence>MTTTEARPNDEVWLPDRARRAQRTVNALHTAVGLTIAVGALLAVVMVAAGAYVGNPFTIGVGLVGVPFLTWVSTLGMRWSRDVLALLHSAEVRGALIDE</sequence>
<comment type="caution">
    <text evidence="2">The sequence shown here is derived from an EMBL/GenBank/DDBJ whole genome shotgun (WGS) entry which is preliminary data.</text>
</comment>
<protein>
    <submittedName>
        <fullName evidence="2">Uncharacterized protein</fullName>
    </submittedName>
</protein>
<keyword evidence="1" id="KW-0812">Transmembrane</keyword>
<keyword evidence="1" id="KW-0472">Membrane</keyword>
<name>A0A315ZL64_9ACTN</name>
<organism evidence="2 3">
    <name type="scientific">Quadrisphaera granulorum</name>
    <dbReference type="NCBI Taxonomy" id="317664"/>
    <lineage>
        <taxon>Bacteria</taxon>
        <taxon>Bacillati</taxon>
        <taxon>Actinomycetota</taxon>
        <taxon>Actinomycetes</taxon>
        <taxon>Kineosporiales</taxon>
        <taxon>Kineosporiaceae</taxon>
        <taxon>Quadrisphaera</taxon>
    </lineage>
</organism>
<feature type="transmembrane region" description="Helical" evidence="1">
    <location>
        <begin position="57"/>
        <end position="77"/>
    </location>
</feature>
<reference evidence="2 3" key="1">
    <citation type="submission" date="2018-03" db="EMBL/GenBank/DDBJ databases">
        <title>Genomic Encyclopedia of Archaeal and Bacterial Type Strains, Phase II (KMG-II): from individual species to whole genera.</title>
        <authorList>
            <person name="Goeker M."/>
        </authorList>
    </citation>
    <scope>NUCLEOTIDE SEQUENCE [LARGE SCALE GENOMIC DNA]</scope>
    <source>
        <strain evidence="2 3">DSM 44889</strain>
    </source>
</reference>
<accession>A0A315ZL64</accession>
<dbReference type="RefSeq" id="WP_146211332.1">
    <property type="nucleotide sequence ID" value="NZ_QGDQ01000049.1"/>
</dbReference>
<keyword evidence="3" id="KW-1185">Reference proteome</keyword>
<dbReference type="AlphaFoldDB" id="A0A315ZL64"/>